<dbReference type="EnsemblMetazoa" id="XM_019911753.1">
    <property type="protein sequence ID" value="XP_019767312.1"/>
    <property type="gene ID" value="LOC109542507"/>
</dbReference>
<dbReference type="SMART" id="SM00490">
    <property type="entry name" value="HELICc"/>
    <property type="match status" value="1"/>
</dbReference>
<dbReference type="Pfam" id="PF00270">
    <property type="entry name" value="DEAD"/>
    <property type="match status" value="1"/>
</dbReference>
<comment type="catalytic activity">
    <reaction evidence="9 11">
        <text>Couples ATP hydrolysis with the unwinding of duplex DNA by translocating in the 3'-5' direction.</text>
        <dbReference type="EC" id="5.6.2.4"/>
    </reaction>
</comment>
<evidence type="ECO:0000256" key="9">
    <source>
        <dbReference type="ARBA" id="ARBA00034617"/>
    </source>
</evidence>
<reference evidence="18" key="2">
    <citation type="submission" date="2024-08" db="UniProtKB">
        <authorList>
            <consortium name="EnsemblMetazoa"/>
        </authorList>
    </citation>
    <scope>IDENTIFICATION</scope>
</reference>
<evidence type="ECO:0000313" key="20">
    <source>
        <dbReference type="Proteomes" id="UP000030742"/>
    </source>
</evidence>
<dbReference type="OrthoDB" id="10261556at2759"/>
<proteinExistence type="inferred from homology"/>
<evidence type="ECO:0000313" key="19">
    <source>
        <dbReference type="Proteomes" id="UP000019118"/>
    </source>
</evidence>
<dbReference type="InterPro" id="IPR010997">
    <property type="entry name" value="HRDC-like_sf"/>
</dbReference>
<dbReference type="InterPro" id="IPR004589">
    <property type="entry name" value="DNA_helicase_ATP-dep_RecQ"/>
</dbReference>
<feature type="compositionally biased region" description="Basic and acidic residues" evidence="12">
    <location>
        <begin position="895"/>
        <end position="913"/>
    </location>
</feature>
<feature type="domain" description="Helicase C-terminal" evidence="15">
    <location>
        <begin position="263"/>
        <end position="414"/>
    </location>
</feature>
<dbReference type="Pfam" id="PF16124">
    <property type="entry name" value="RecQ_Zn_bind"/>
    <property type="match status" value="1"/>
</dbReference>
<dbReference type="InterPro" id="IPR036390">
    <property type="entry name" value="WH_DNA-bd_sf"/>
</dbReference>
<dbReference type="InterPro" id="IPR044876">
    <property type="entry name" value="HRDC_dom_sf"/>
</dbReference>
<evidence type="ECO:0000256" key="5">
    <source>
        <dbReference type="ARBA" id="ARBA00022806"/>
    </source>
</evidence>
<dbReference type="PANTHER" id="PTHR13710:SF120">
    <property type="entry name" value="BIFUNCTIONAL 3'-5' EXONUCLEASE_ATP-DEPENDENT HELICASE WRN"/>
    <property type="match status" value="1"/>
</dbReference>
<dbReference type="PANTHER" id="PTHR13710">
    <property type="entry name" value="DNA HELICASE RECQ FAMILY MEMBER"/>
    <property type="match status" value="1"/>
</dbReference>
<gene>
    <name evidence="18" type="primary">109542507</name>
    <name evidence="17" type="ORF">D910_09835</name>
    <name evidence="16" type="ORF">YQE_10475</name>
</gene>
<dbReference type="GO" id="GO:0000723">
    <property type="term" value="P:telomere maintenance"/>
    <property type="evidence" value="ECO:0007669"/>
    <property type="project" value="TreeGrafter"/>
</dbReference>
<dbReference type="NCBIfam" id="TIGR00614">
    <property type="entry name" value="recQ_fam"/>
    <property type="match status" value="1"/>
</dbReference>
<keyword evidence="5 11" id="KW-0347">Helicase</keyword>
<evidence type="ECO:0000313" key="18">
    <source>
        <dbReference type="EnsemblMetazoa" id="XP_019767311.1"/>
    </source>
</evidence>
<dbReference type="Pfam" id="PF00570">
    <property type="entry name" value="HRDC"/>
    <property type="match status" value="1"/>
</dbReference>
<dbReference type="CDD" id="cd18794">
    <property type="entry name" value="SF2_C_RecQ"/>
    <property type="match status" value="1"/>
</dbReference>
<dbReference type="Pfam" id="PF09382">
    <property type="entry name" value="RQC"/>
    <property type="match status" value="1"/>
</dbReference>
<dbReference type="InterPro" id="IPR027417">
    <property type="entry name" value="P-loop_NTPase"/>
</dbReference>
<evidence type="ECO:0000259" key="15">
    <source>
        <dbReference type="PROSITE" id="PS51194"/>
    </source>
</evidence>
<dbReference type="GO" id="GO:0003677">
    <property type="term" value="F:DNA binding"/>
    <property type="evidence" value="ECO:0007669"/>
    <property type="project" value="UniProtKB-KW"/>
</dbReference>
<feature type="region of interest" description="Disordered" evidence="12">
    <location>
        <begin position="890"/>
        <end position="947"/>
    </location>
</feature>
<dbReference type="InterPro" id="IPR036388">
    <property type="entry name" value="WH-like_DNA-bd_sf"/>
</dbReference>
<dbReference type="SMART" id="SM00341">
    <property type="entry name" value="HRDC"/>
    <property type="match status" value="1"/>
</dbReference>
<dbReference type="InterPro" id="IPR014001">
    <property type="entry name" value="Helicase_ATP-bd"/>
</dbReference>
<dbReference type="Gene3D" id="1.10.150.80">
    <property type="entry name" value="HRDC domain"/>
    <property type="match status" value="1"/>
</dbReference>
<dbReference type="SUPFAM" id="SSF47819">
    <property type="entry name" value="HRDC-like"/>
    <property type="match status" value="1"/>
</dbReference>
<dbReference type="EC" id="5.6.2.4" evidence="11"/>
<dbReference type="SUPFAM" id="SSF52540">
    <property type="entry name" value="P-loop containing nucleoside triphosphate hydrolases"/>
    <property type="match status" value="1"/>
</dbReference>
<dbReference type="GO" id="GO:0005694">
    <property type="term" value="C:chromosome"/>
    <property type="evidence" value="ECO:0007669"/>
    <property type="project" value="TreeGrafter"/>
</dbReference>
<dbReference type="Gene3D" id="3.40.50.300">
    <property type="entry name" value="P-loop containing nucleotide triphosphate hydrolases"/>
    <property type="match status" value="2"/>
</dbReference>
<keyword evidence="4 11" id="KW-0378">Hydrolase</keyword>
<dbReference type="SMART" id="SM00487">
    <property type="entry name" value="DEXDc"/>
    <property type="match status" value="1"/>
</dbReference>
<dbReference type="PROSITE" id="PS51194">
    <property type="entry name" value="HELICASE_CTER"/>
    <property type="match status" value="1"/>
</dbReference>
<evidence type="ECO:0000256" key="3">
    <source>
        <dbReference type="ARBA" id="ARBA00022741"/>
    </source>
</evidence>
<dbReference type="EMBL" id="KB632327">
    <property type="protein sequence ID" value="ERL92522.1"/>
    <property type="molecule type" value="Genomic_DNA"/>
</dbReference>
<feature type="domain" description="Helicase ATP-binding" evidence="14">
    <location>
        <begin position="68"/>
        <end position="238"/>
    </location>
</feature>
<dbReference type="SUPFAM" id="SSF46785">
    <property type="entry name" value="Winged helix' DNA-binding domain"/>
    <property type="match status" value="1"/>
</dbReference>
<dbReference type="GO" id="GO:0006260">
    <property type="term" value="P:DNA replication"/>
    <property type="evidence" value="ECO:0007669"/>
    <property type="project" value="InterPro"/>
</dbReference>
<dbReference type="GO" id="GO:0005654">
    <property type="term" value="C:nucleoplasm"/>
    <property type="evidence" value="ECO:0007669"/>
    <property type="project" value="TreeGrafter"/>
</dbReference>
<comment type="catalytic activity">
    <reaction evidence="10 11">
        <text>ATP + H2O = ADP + phosphate + H(+)</text>
        <dbReference type="Rhea" id="RHEA:13065"/>
        <dbReference type="ChEBI" id="CHEBI:15377"/>
        <dbReference type="ChEBI" id="CHEBI:15378"/>
        <dbReference type="ChEBI" id="CHEBI:30616"/>
        <dbReference type="ChEBI" id="CHEBI:43474"/>
        <dbReference type="ChEBI" id="CHEBI:456216"/>
    </reaction>
</comment>
<dbReference type="GO" id="GO:0016787">
    <property type="term" value="F:hydrolase activity"/>
    <property type="evidence" value="ECO:0007669"/>
    <property type="project" value="UniProtKB-KW"/>
</dbReference>
<organism evidence="16">
    <name type="scientific">Dendroctonus ponderosae</name>
    <name type="common">Mountain pine beetle</name>
    <dbReference type="NCBI Taxonomy" id="77166"/>
    <lineage>
        <taxon>Eukaryota</taxon>
        <taxon>Metazoa</taxon>
        <taxon>Ecdysozoa</taxon>
        <taxon>Arthropoda</taxon>
        <taxon>Hexapoda</taxon>
        <taxon>Insecta</taxon>
        <taxon>Pterygota</taxon>
        <taxon>Neoptera</taxon>
        <taxon>Endopterygota</taxon>
        <taxon>Coleoptera</taxon>
        <taxon>Polyphaga</taxon>
        <taxon>Cucujiformia</taxon>
        <taxon>Curculionidae</taxon>
        <taxon>Scolytinae</taxon>
        <taxon>Dendroctonus</taxon>
    </lineage>
</organism>
<evidence type="ECO:0000256" key="12">
    <source>
        <dbReference type="SAM" id="MobiDB-lite"/>
    </source>
</evidence>
<dbReference type="Gene3D" id="1.10.10.10">
    <property type="entry name" value="Winged helix-like DNA-binding domain superfamily/Winged helix DNA-binding domain"/>
    <property type="match status" value="1"/>
</dbReference>
<evidence type="ECO:0000259" key="13">
    <source>
        <dbReference type="PROSITE" id="PS50967"/>
    </source>
</evidence>
<evidence type="ECO:0000313" key="16">
    <source>
        <dbReference type="EMBL" id="ENN72905.1"/>
    </source>
</evidence>
<dbReference type="GO" id="GO:0005737">
    <property type="term" value="C:cytoplasm"/>
    <property type="evidence" value="ECO:0007669"/>
    <property type="project" value="TreeGrafter"/>
</dbReference>
<dbReference type="SMART" id="SM00956">
    <property type="entry name" value="RQC"/>
    <property type="match status" value="1"/>
</dbReference>
<evidence type="ECO:0000256" key="11">
    <source>
        <dbReference type="RuleBase" id="RU364117"/>
    </source>
</evidence>
<reference evidence="19 20" key="1">
    <citation type="journal article" date="2013" name="Genome Biol.">
        <title>Draft genome of the mountain pine beetle, Dendroctonus ponderosae Hopkins, a major forest pest.</title>
        <authorList>
            <person name="Keeling C.I."/>
            <person name="Yuen M.M."/>
            <person name="Liao N.Y."/>
            <person name="Docking T.R."/>
            <person name="Chan S.K."/>
            <person name="Taylor G.A."/>
            <person name="Palmquist D.L."/>
            <person name="Jackman S.D."/>
            <person name="Nguyen A."/>
            <person name="Li M."/>
            <person name="Henderson H."/>
            <person name="Janes J.K."/>
            <person name="Zhao Y."/>
            <person name="Pandoh P."/>
            <person name="Moore R."/>
            <person name="Sperling F.A."/>
            <person name="Huber D.P."/>
            <person name="Birol I."/>
            <person name="Jones S.J."/>
            <person name="Bohlmann J."/>
        </authorList>
    </citation>
    <scope>NUCLEOTIDE SEQUENCE</scope>
</reference>
<evidence type="ECO:0000256" key="7">
    <source>
        <dbReference type="ARBA" id="ARBA00023125"/>
    </source>
</evidence>
<evidence type="ECO:0000256" key="2">
    <source>
        <dbReference type="ARBA" id="ARBA00005446"/>
    </source>
</evidence>
<keyword evidence="11" id="KW-0539">Nucleus</keyword>
<dbReference type="GO" id="GO:0009378">
    <property type="term" value="F:four-way junction helicase activity"/>
    <property type="evidence" value="ECO:0007669"/>
    <property type="project" value="TreeGrafter"/>
</dbReference>
<keyword evidence="19" id="KW-1185">Reference proteome</keyword>
<feature type="domain" description="HRDC" evidence="13">
    <location>
        <begin position="622"/>
        <end position="704"/>
    </location>
</feature>
<evidence type="ECO:0000259" key="14">
    <source>
        <dbReference type="PROSITE" id="PS51192"/>
    </source>
</evidence>
<name>N6TUF2_DENPD</name>
<evidence type="ECO:0000313" key="17">
    <source>
        <dbReference type="EMBL" id="ERL92522.1"/>
    </source>
</evidence>
<comment type="subcellular location">
    <subcellularLocation>
        <location evidence="11">Nucleus</location>
    </subcellularLocation>
</comment>
<comment type="similarity">
    <text evidence="2 11">Belongs to the helicase family. RecQ subfamily.</text>
</comment>
<dbReference type="GO" id="GO:0043138">
    <property type="term" value="F:3'-5' DNA helicase activity"/>
    <property type="evidence" value="ECO:0007669"/>
    <property type="project" value="UniProtKB-EC"/>
</dbReference>
<dbReference type="InterPro" id="IPR011545">
    <property type="entry name" value="DEAD/DEAH_box_helicase_dom"/>
</dbReference>
<dbReference type="PROSITE" id="PS50967">
    <property type="entry name" value="HRDC"/>
    <property type="match status" value="1"/>
</dbReference>
<dbReference type="GO" id="GO:0005524">
    <property type="term" value="F:ATP binding"/>
    <property type="evidence" value="ECO:0007669"/>
    <property type="project" value="UniProtKB-KW"/>
</dbReference>
<dbReference type="GO" id="GO:0000724">
    <property type="term" value="P:double-strand break repair via homologous recombination"/>
    <property type="evidence" value="ECO:0007669"/>
    <property type="project" value="TreeGrafter"/>
</dbReference>
<dbReference type="InterPro" id="IPR018982">
    <property type="entry name" value="RQC_domain"/>
</dbReference>
<dbReference type="InterPro" id="IPR001650">
    <property type="entry name" value="Helicase_C-like"/>
</dbReference>
<keyword evidence="3 11" id="KW-0547">Nucleotide-binding</keyword>
<evidence type="ECO:0000256" key="4">
    <source>
        <dbReference type="ARBA" id="ARBA00022801"/>
    </source>
</evidence>
<accession>N6TUF2</accession>
<evidence type="ECO:0000256" key="8">
    <source>
        <dbReference type="ARBA" id="ARBA00023235"/>
    </source>
</evidence>
<evidence type="ECO:0000256" key="6">
    <source>
        <dbReference type="ARBA" id="ARBA00022840"/>
    </source>
</evidence>
<sequence length="947" mass="105472">MEMDSLDDDLLNAFATQWEPTALESGSQNVVKSQATDKSDVPDSKSLEVLMTKFGHRQFRPYQWQIISSILKHKRDNCAIMTTGYGKSLCYQFPAVFSGGVTLVISPLISLMEDQVLSLTIANIPACLLGTAQKNTAQTIADILKNKFSLVYLTPEFCTGEFGISLLKDMNSSLQITLIAVDEAHCVSSWGHDFRHSYRQLGMLKTLLPEVPVLAVTATATERVKNDIIKSLKLLNPQLVGTGFDRPNLYYAARPKGSSLFDDLKPLMTRKNGKWGFDGSTIIYCITRKDTANLSEVLQNHQVSCLPYHAGLSLAVRKETHEQFVKDKIPVIIATIAFGMGIDKPDIRNVIHYGSSGSIESYYQEVGRAGRDGLPSKCVAFFSSQDFATHGFLIEKGQNSNRRAELLSTMKQYLNSRKCRRAFLVSYFEGKADLSMPERSDCCDNCLAKTAPSDQSIYEGVDERDFYDFTEDAVKYLSAISALGGKYGHGMYIMFVRGSKSSKIPDRLRSHPSFGTGKNKSDDWWKAIANFLDLKHYLKQAKSKTASSFSFSVFDVSDEGLKFLNTPPDSRKLLEQPTLGILHLLKKRQTTSGWISSGKAPSVSGTVDVVDFAKTEETHQEVDERLQLLRLLKNARSQLARSNDCMPYMVASDFILMEMARHKPRHLDQLRGMKIEGLTEARIEKFGHQLLEVIKNNTADVCKSSNRTLLDILKVHPIPGAKVVSSSSISYEYFTSCKSVDQVAAKRNLALSTVFGHLVSLLKCGYPIKLEDLGVSSATKQTILEAIRKLGGVVAELTPIKAQCPDDVTYDQIKCVCAYLHVRKHLKDLGVQFEDFDEPLEELPLEESCDSEAGFDDHEDSLLSALVDQMEQQITEDKKQSLPNLREINQSASKAPEEAPPLKKSKLDDEPRVETLGPTNEVSMASEVKSSQSGKKKLPAWLMNKRV</sequence>
<dbReference type="Proteomes" id="UP000019118">
    <property type="component" value="Unassembled WGS sequence"/>
</dbReference>
<dbReference type="Pfam" id="PF14493">
    <property type="entry name" value="HTH_40"/>
    <property type="match status" value="1"/>
</dbReference>
<dbReference type="InterPro" id="IPR029491">
    <property type="entry name" value="Helicase_HTH"/>
</dbReference>
<dbReference type="Pfam" id="PF00271">
    <property type="entry name" value="Helicase_C"/>
    <property type="match status" value="1"/>
</dbReference>
<dbReference type="STRING" id="77166.N6TUF2"/>
<dbReference type="EMBL" id="KB741207">
    <property type="protein sequence ID" value="ENN72905.1"/>
    <property type="molecule type" value="Genomic_DNA"/>
</dbReference>
<comment type="cofactor">
    <cofactor evidence="1">
        <name>Zn(2+)</name>
        <dbReference type="ChEBI" id="CHEBI:29105"/>
    </cofactor>
</comment>
<dbReference type="KEGG" id="dpa:109542507"/>
<dbReference type="PROSITE" id="PS51192">
    <property type="entry name" value="HELICASE_ATP_BIND_1"/>
    <property type="match status" value="1"/>
</dbReference>
<dbReference type="AlphaFoldDB" id="N6TUF2"/>
<keyword evidence="8" id="KW-0413">Isomerase</keyword>
<feature type="non-terminal residue" evidence="16">
    <location>
        <position position="1"/>
    </location>
</feature>
<protein>
    <recommendedName>
        <fullName evidence="11">ATP-dependent DNA helicase</fullName>
        <ecNumber evidence="11">5.6.2.4</ecNumber>
    </recommendedName>
</protein>
<dbReference type="InterPro" id="IPR002121">
    <property type="entry name" value="HRDC_dom"/>
</dbReference>
<evidence type="ECO:0000256" key="1">
    <source>
        <dbReference type="ARBA" id="ARBA00001947"/>
    </source>
</evidence>
<dbReference type="Proteomes" id="UP000030742">
    <property type="component" value="Unassembled WGS sequence"/>
</dbReference>
<feature type="compositionally biased region" description="Polar residues" evidence="12">
    <location>
        <begin position="917"/>
        <end position="933"/>
    </location>
</feature>
<dbReference type="OMA" id="VGLTHEI"/>
<dbReference type="InterPro" id="IPR032284">
    <property type="entry name" value="RecQ_Zn-bd"/>
</dbReference>
<dbReference type="HOGENOM" id="CLU_001103_14_3_1"/>
<keyword evidence="6 11" id="KW-0067">ATP-binding</keyword>
<dbReference type="EnsemblMetazoa" id="XM_019911752.1">
    <property type="protein sequence ID" value="XP_019767311.1"/>
    <property type="gene ID" value="LOC109542507"/>
</dbReference>
<keyword evidence="7" id="KW-0238">DNA-binding</keyword>
<dbReference type="FunFam" id="3.40.50.300:FF:001389">
    <property type="entry name" value="ATP-dependent DNA helicase RecQ"/>
    <property type="match status" value="1"/>
</dbReference>
<evidence type="ECO:0000256" key="10">
    <source>
        <dbReference type="ARBA" id="ARBA00049360"/>
    </source>
</evidence>